<sequence>ELAERGPRYDIVVVDPPSLLRKHNQLKQAMGVYTKLNRNAFRLVADGGLLVTSSCSARVSQDDFFQIVRRAASGARVRARILTYNQHSADHPVDPAFPDGRYLKCVFARINR</sequence>
<gene>
    <name evidence="1" type="ORF">METZ01_LOCUS338279</name>
</gene>
<reference evidence="1" key="1">
    <citation type="submission" date="2018-05" db="EMBL/GenBank/DDBJ databases">
        <authorList>
            <person name="Lanie J.A."/>
            <person name="Ng W.-L."/>
            <person name="Kazmierczak K.M."/>
            <person name="Andrzejewski T.M."/>
            <person name="Davidsen T.M."/>
            <person name="Wayne K.J."/>
            <person name="Tettelin H."/>
            <person name="Glass J.I."/>
            <person name="Rusch D."/>
            <person name="Podicherti R."/>
            <person name="Tsui H.-C.T."/>
            <person name="Winkler M.E."/>
        </authorList>
    </citation>
    <scope>NUCLEOTIDE SEQUENCE</scope>
</reference>
<dbReference type="AlphaFoldDB" id="A0A382QKL6"/>
<proteinExistence type="predicted"/>
<organism evidence="1">
    <name type="scientific">marine metagenome</name>
    <dbReference type="NCBI Taxonomy" id="408172"/>
    <lineage>
        <taxon>unclassified sequences</taxon>
        <taxon>metagenomes</taxon>
        <taxon>ecological metagenomes</taxon>
    </lineage>
</organism>
<evidence type="ECO:0000313" key="1">
    <source>
        <dbReference type="EMBL" id="SVC85425.1"/>
    </source>
</evidence>
<protein>
    <recommendedName>
        <fullName evidence="2">S-adenosylmethionine-dependent methyltransferase domain-containing protein</fullName>
    </recommendedName>
</protein>
<dbReference type="PANTHER" id="PTHR42873">
    <property type="entry name" value="RIBOSOMAL RNA LARGE SUBUNIT METHYLTRANSFERASE"/>
    <property type="match status" value="1"/>
</dbReference>
<name>A0A382QKL6_9ZZZZ</name>
<dbReference type="InterPro" id="IPR029063">
    <property type="entry name" value="SAM-dependent_MTases_sf"/>
</dbReference>
<dbReference type="SUPFAM" id="SSF53335">
    <property type="entry name" value="S-adenosyl-L-methionine-dependent methyltransferases"/>
    <property type="match status" value="1"/>
</dbReference>
<accession>A0A382QKL6</accession>
<dbReference type="EMBL" id="UINC01114835">
    <property type="protein sequence ID" value="SVC85425.1"/>
    <property type="molecule type" value="Genomic_DNA"/>
</dbReference>
<feature type="non-terminal residue" evidence="1">
    <location>
        <position position="1"/>
    </location>
</feature>
<dbReference type="Gene3D" id="3.40.50.150">
    <property type="entry name" value="Vaccinia Virus protein VP39"/>
    <property type="match status" value="1"/>
</dbReference>
<dbReference type="PANTHER" id="PTHR42873:SF1">
    <property type="entry name" value="S-ADENOSYLMETHIONINE-DEPENDENT METHYLTRANSFERASE DOMAIN-CONTAINING PROTEIN"/>
    <property type="match status" value="1"/>
</dbReference>
<evidence type="ECO:0008006" key="2">
    <source>
        <dbReference type="Google" id="ProtNLM"/>
    </source>
</evidence>